<dbReference type="EMBL" id="CP097510">
    <property type="protein sequence ID" value="URE28680.1"/>
    <property type="molecule type" value="Genomic_DNA"/>
</dbReference>
<feature type="non-terminal residue" evidence="1">
    <location>
        <position position="1"/>
    </location>
</feature>
<protein>
    <submittedName>
        <fullName evidence="1">Uncharacterized protein</fullName>
    </submittedName>
</protein>
<keyword evidence="2" id="KW-1185">Reference proteome</keyword>
<sequence length="136" mass="14707">ANRSPCLGQRDVSVSVNPGADRRLSRSRDRVAAFLPVVLSVGLPPVPPPLSRSGTSLSFLVPGYLMAGGNFLGRVISYVVNELVVEGLANNRAFQRFAVRTSKAIEDVSTKAAQARERLVAQLKDATKDDDSFRRP</sequence>
<evidence type="ECO:0000313" key="2">
    <source>
        <dbReference type="Proteomes" id="UP001055439"/>
    </source>
</evidence>
<name>A0A9E7H8C7_9LILI</name>
<organism evidence="1 2">
    <name type="scientific">Musa troglodytarum</name>
    <name type="common">fe'i banana</name>
    <dbReference type="NCBI Taxonomy" id="320322"/>
    <lineage>
        <taxon>Eukaryota</taxon>
        <taxon>Viridiplantae</taxon>
        <taxon>Streptophyta</taxon>
        <taxon>Embryophyta</taxon>
        <taxon>Tracheophyta</taxon>
        <taxon>Spermatophyta</taxon>
        <taxon>Magnoliopsida</taxon>
        <taxon>Liliopsida</taxon>
        <taxon>Zingiberales</taxon>
        <taxon>Musaceae</taxon>
        <taxon>Musa</taxon>
    </lineage>
</organism>
<dbReference type="PANTHER" id="PTHR34966">
    <property type="entry name" value="OSJNBA0043L24.15 PROTEIN"/>
    <property type="match status" value="1"/>
</dbReference>
<proteinExistence type="predicted"/>
<dbReference type="OrthoDB" id="2101583at2759"/>
<reference evidence="1" key="1">
    <citation type="submission" date="2022-05" db="EMBL/GenBank/DDBJ databases">
        <title>The Musa troglodytarum L. genome provides insights into the mechanism of non-climacteric behaviour and enrichment of carotenoids.</title>
        <authorList>
            <person name="Wang J."/>
        </authorList>
    </citation>
    <scope>NUCLEOTIDE SEQUENCE</scope>
    <source>
        <tissue evidence="1">Leaf</tissue>
    </source>
</reference>
<dbReference type="Proteomes" id="UP001055439">
    <property type="component" value="Chromosome 8"/>
</dbReference>
<evidence type="ECO:0000313" key="1">
    <source>
        <dbReference type="EMBL" id="URE28680.1"/>
    </source>
</evidence>
<gene>
    <name evidence="1" type="ORF">MUK42_30167</name>
</gene>
<dbReference type="AlphaFoldDB" id="A0A9E7H8C7"/>
<dbReference type="PANTHER" id="PTHR34966:SF1">
    <property type="entry name" value="OS04G0508100 PROTEIN"/>
    <property type="match status" value="1"/>
</dbReference>
<dbReference type="EMBL" id="CP097510">
    <property type="protein sequence ID" value="URE28681.1"/>
    <property type="molecule type" value="Genomic_DNA"/>
</dbReference>
<accession>A0A9E7H8C7</accession>